<protein>
    <recommendedName>
        <fullName evidence="1">SAV-6107-like HEPN domain-containing protein</fullName>
    </recommendedName>
</protein>
<gene>
    <name evidence="2" type="ordered locus">CRES_0782</name>
</gene>
<sequence length="142" mass="15727">MSMQLSSRSTVSRITGRKVVSARSFVDDAERQLEKSRLAGRVDDQVVFAYRAALRAAGALVQTSMRGRKRSPRGSAWEKLRALRPELRDWIVIFEGHARLASRAAIGLESGMAPSSAQKIYDDAARFVDFVRAETGYLPNVA</sequence>
<evidence type="ECO:0000313" key="3">
    <source>
        <dbReference type="Proteomes" id="UP000000492"/>
    </source>
</evidence>
<proteinExistence type="predicted"/>
<reference evidence="2 3" key="1">
    <citation type="journal article" date="2012" name="BMC Genomics">
        <title>Complete genome sequence, lifestyle, and multi-drug resistance of the human pathogen Corynebacterium resistens DSM 45100 isolated from blood samples of a leukemia patient.</title>
        <authorList>
            <person name="Schroder J."/>
            <person name="Maus I."/>
            <person name="Meyer K."/>
            <person name="Wordemann S."/>
            <person name="Blom J."/>
            <person name="Jaenicke S."/>
            <person name="Schneider J."/>
            <person name="Trost E."/>
            <person name="Tauch A."/>
        </authorList>
    </citation>
    <scope>NUCLEOTIDE SEQUENCE [LARGE SCALE GENOMIC DNA]</scope>
    <source>
        <strain evidence="3">DSM 45100 / JCM 12819 / CCUG 50093 / GTC 2026 / SICGH 158</strain>
    </source>
</reference>
<dbReference type="AlphaFoldDB" id="F8DZZ9"/>
<dbReference type="Proteomes" id="UP000000492">
    <property type="component" value="Chromosome"/>
</dbReference>
<dbReference type="RefSeq" id="WP_013888156.1">
    <property type="nucleotide sequence ID" value="NC_015673.1"/>
</dbReference>
<dbReference type="HOGENOM" id="CLU_125870_0_0_11"/>
<dbReference type="Pfam" id="PF18726">
    <property type="entry name" value="HEPN_SAV_6107"/>
    <property type="match status" value="1"/>
</dbReference>
<dbReference type="EMBL" id="CP002857">
    <property type="protein sequence ID" value="AEI09138.1"/>
    <property type="molecule type" value="Genomic_DNA"/>
</dbReference>
<accession>F8DZZ9</accession>
<name>F8DZZ9_CORRG</name>
<dbReference type="KEGG" id="crd:CRES_0782"/>
<dbReference type="InterPro" id="IPR040891">
    <property type="entry name" value="HEPN_SAV_6107"/>
</dbReference>
<keyword evidence="3" id="KW-1185">Reference proteome</keyword>
<evidence type="ECO:0000259" key="1">
    <source>
        <dbReference type="Pfam" id="PF18726"/>
    </source>
</evidence>
<evidence type="ECO:0000313" key="2">
    <source>
        <dbReference type="EMBL" id="AEI09138.1"/>
    </source>
</evidence>
<dbReference type="STRING" id="662755.CRES_0782"/>
<organism evidence="2 3">
    <name type="scientific">Corynebacterium resistens (strain DSM 45100 / JCM 12819 / GTC 2026 / SICGH 158)</name>
    <dbReference type="NCBI Taxonomy" id="662755"/>
    <lineage>
        <taxon>Bacteria</taxon>
        <taxon>Bacillati</taxon>
        <taxon>Actinomycetota</taxon>
        <taxon>Actinomycetes</taxon>
        <taxon>Mycobacteriales</taxon>
        <taxon>Corynebacteriaceae</taxon>
        <taxon>Corynebacterium</taxon>
    </lineage>
</organism>
<feature type="domain" description="SAV-6107-like HEPN" evidence="1">
    <location>
        <begin position="45"/>
        <end position="132"/>
    </location>
</feature>